<dbReference type="PANTHER" id="PTHR31465:SF9">
    <property type="entry name" value="SPHINGOID LONG-CHAIN BASE TRANSPORTER RSB1"/>
    <property type="match status" value="1"/>
</dbReference>
<keyword evidence="4 5" id="KW-0472">Membrane</keyword>
<dbReference type="Pfam" id="PF04479">
    <property type="entry name" value="RTA1"/>
    <property type="match status" value="1"/>
</dbReference>
<organism evidence="6 7">
    <name type="scientific">Coprinopsis marcescibilis</name>
    <name type="common">Agaric fungus</name>
    <name type="synonym">Psathyrella marcescibilis</name>
    <dbReference type="NCBI Taxonomy" id="230819"/>
    <lineage>
        <taxon>Eukaryota</taxon>
        <taxon>Fungi</taxon>
        <taxon>Dikarya</taxon>
        <taxon>Basidiomycota</taxon>
        <taxon>Agaricomycotina</taxon>
        <taxon>Agaricomycetes</taxon>
        <taxon>Agaricomycetidae</taxon>
        <taxon>Agaricales</taxon>
        <taxon>Agaricineae</taxon>
        <taxon>Psathyrellaceae</taxon>
        <taxon>Coprinopsis</taxon>
    </lineage>
</organism>
<name>A0A5C3L2Z3_COPMA</name>
<comment type="subcellular location">
    <subcellularLocation>
        <location evidence="1">Membrane</location>
        <topology evidence="1">Multi-pass membrane protein</topology>
    </subcellularLocation>
</comment>
<dbReference type="AlphaFoldDB" id="A0A5C3L2Z3"/>
<accession>A0A5C3L2Z3</accession>
<evidence type="ECO:0000256" key="5">
    <source>
        <dbReference type="SAM" id="Phobius"/>
    </source>
</evidence>
<feature type="transmembrane region" description="Helical" evidence="5">
    <location>
        <begin position="47"/>
        <end position="67"/>
    </location>
</feature>
<dbReference type="Proteomes" id="UP000307440">
    <property type="component" value="Unassembled WGS sequence"/>
</dbReference>
<evidence type="ECO:0000256" key="1">
    <source>
        <dbReference type="ARBA" id="ARBA00004141"/>
    </source>
</evidence>
<keyword evidence="7" id="KW-1185">Reference proteome</keyword>
<feature type="transmembrane region" description="Helical" evidence="5">
    <location>
        <begin position="159"/>
        <end position="183"/>
    </location>
</feature>
<protein>
    <submittedName>
        <fullName evidence="6">RTA1-domain-containing protein</fullName>
    </submittedName>
</protein>
<feature type="transmembrane region" description="Helical" evidence="5">
    <location>
        <begin position="221"/>
        <end position="241"/>
    </location>
</feature>
<feature type="transmembrane region" description="Helical" evidence="5">
    <location>
        <begin position="266"/>
        <end position="285"/>
    </location>
</feature>
<dbReference type="PANTHER" id="PTHR31465">
    <property type="entry name" value="PROTEIN RTA1-RELATED"/>
    <property type="match status" value="1"/>
</dbReference>
<dbReference type="STRING" id="230819.A0A5C3L2Z3"/>
<feature type="transmembrane region" description="Helical" evidence="5">
    <location>
        <begin position="79"/>
        <end position="103"/>
    </location>
</feature>
<feature type="transmembrane region" description="Helical" evidence="5">
    <location>
        <begin position="20"/>
        <end position="40"/>
    </location>
</feature>
<feature type="transmembrane region" description="Helical" evidence="5">
    <location>
        <begin position="124"/>
        <end position="147"/>
    </location>
</feature>
<reference evidence="6 7" key="1">
    <citation type="journal article" date="2019" name="Nat. Ecol. Evol.">
        <title>Megaphylogeny resolves global patterns of mushroom evolution.</title>
        <authorList>
            <person name="Varga T."/>
            <person name="Krizsan K."/>
            <person name="Foldi C."/>
            <person name="Dima B."/>
            <person name="Sanchez-Garcia M."/>
            <person name="Sanchez-Ramirez S."/>
            <person name="Szollosi G.J."/>
            <person name="Szarkandi J.G."/>
            <person name="Papp V."/>
            <person name="Albert L."/>
            <person name="Andreopoulos W."/>
            <person name="Angelini C."/>
            <person name="Antonin V."/>
            <person name="Barry K.W."/>
            <person name="Bougher N.L."/>
            <person name="Buchanan P."/>
            <person name="Buyck B."/>
            <person name="Bense V."/>
            <person name="Catcheside P."/>
            <person name="Chovatia M."/>
            <person name="Cooper J."/>
            <person name="Damon W."/>
            <person name="Desjardin D."/>
            <person name="Finy P."/>
            <person name="Geml J."/>
            <person name="Haridas S."/>
            <person name="Hughes K."/>
            <person name="Justo A."/>
            <person name="Karasinski D."/>
            <person name="Kautmanova I."/>
            <person name="Kiss B."/>
            <person name="Kocsube S."/>
            <person name="Kotiranta H."/>
            <person name="LaButti K.M."/>
            <person name="Lechner B.E."/>
            <person name="Liimatainen K."/>
            <person name="Lipzen A."/>
            <person name="Lukacs Z."/>
            <person name="Mihaltcheva S."/>
            <person name="Morgado L.N."/>
            <person name="Niskanen T."/>
            <person name="Noordeloos M.E."/>
            <person name="Ohm R.A."/>
            <person name="Ortiz-Santana B."/>
            <person name="Ovrebo C."/>
            <person name="Racz N."/>
            <person name="Riley R."/>
            <person name="Savchenko A."/>
            <person name="Shiryaev A."/>
            <person name="Soop K."/>
            <person name="Spirin V."/>
            <person name="Szebenyi C."/>
            <person name="Tomsovsky M."/>
            <person name="Tulloss R.E."/>
            <person name="Uehling J."/>
            <person name="Grigoriev I.V."/>
            <person name="Vagvolgyi C."/>
            <person name="Papp T."/>
            <person name="Martin F.M."/>
            <person name="Miettinen O."/>
            <person name="Hibbett D.S."/>
            <person name="Nagy L.G."/>
        </authorList>
    </citation>
    <scope>NUCLEOTIDE SEQUENCE [LARGE SCALE GENOMIC DNA]</scope>
    <source>
        <strain evidence="6 7">CBS 121175</strain>
    </source>
</reference>
<gene>
    <name evidence="6" type="ORF">FA15DRAFT_251890</name>
</gene>
<evidence type="ECO:0000256" key="3">
    <source>
        <dbReference type="ARBA" id="ARBA00022989"/>
    </source>
</evidence>
<dbReference type="GO" id="GO:0000324">
    <property type="term" value="C:fungal-type vacuole"/>
    <property type="evidence" value="ECO:0007669"/>
    <property type="project" value="TreeGrafter"/>
</dbReference>
<keyword evidence="3 5" id="KW-1133">Transmembrane helix</keyword>
<dbReference type="OrthoDB" id="3358017at2759"/>
<dbReference type="InterPro" id="IPR007568">
    <property type="entry name" value="RTA1"/>
</dbReference>
<evidence type="ECO:0000256" key="2">
    <source>
        <dbReference type="ARBA" id="ARBA00022692"/>
    </source>
</evidence>
<evidence type="ECO:0000313" key="7">
    <source>
        <dbReference type="Proteomes" id="UP000307440"/>
    </source>
</evidence>
<evidence type="ECO:0000313" key="6">
    <source>
        <dbReference type="EMBL" id="TFK26903.1"/>
    </source>
</evidence>
<keyword evidence="2 5" id="KW-0812">Transmembrane</keyword>
<evidence type="ECO:0000256" key="4">
    <source>
        <dbReference type="ARBA" id="ARBA00023136"/>
    </source>
</evidence>
<proteinExistence type="predicted"/>
<dbReference type="GO" id="GO:0005886">
    <property type="term" value="C:plasma membrane"/>
    <property type="evidence" value="ECO:0007669"/>
    <property type="project" value="TreeGrafter"/>
</dbReference>
<dbReference type="EMBL" id="ML210170">
    <property type="protein sequence ID" value="TFK26903.1"/>
    <property type="molecule type" value="Genomic_DNA"/>
</dbReference>
<sequence length="304" mass="33816">MSSDHEVSSSESGGHGYIPSQKSAIIFIAIFALSTIAHIVQLSKKRTWFMIQTIVLCGVLESVGWGGRLWMHYEPESGIAFNIQIVLLILGPTPLLAANFVIFGRIIRRLGQRYSRMRPRMYTIIFVSCDVISLGIQGAGGALAASADDLEGANKGAKIMLGGIVFQLVVIVVYSVLGLEYFVRFIQDRPIGRTASTALDEKALNPQGLVKRDQVRLTRKIKMMLFALVFTTVLLFIRAIYRTLELAEGWEGRIIQTELYFDVLDGAMIVLAIFTFNVAHPGWLLELSEEEQYKESFSSDDESA</sequence>